<dbReference type="EMBL" id="BKCJ010493447">
    <property type="protein sequence ID" value="GFA81625.1"/>
    <property type="molecule type" value="Genomic_DNA"/>
</dbReference>
<organism evidence="2">
    <name type="scientific">Tanacetum cinerariifolium</name>
    <name type="common">Dalmatian daisy</name>
    <name type="synonym">Chrysanthemum cinerariifolium</name>
    <dbReference type="NCBI Taxonomy" id="118510"/>
    <lineage>
        <taxon>Eukaryota</taxon>
        <taxon>Viridiplantae</taxon>
        <taxon>Streptophyta</taxon>
        <taxon>Embryophyta</taxon>
        <taxon>Tracheophyta</taxon>
        <taxon>Spermatophyta</taxon>
        <taxon>Magnoliopsida</taxon>
        <taxon>eudicotyledons</taxon>
        <taxon>Gunneridae</taxon>
        <taxon>Pentapetalae</taxon>
        <taxon>asterids</taxon>
        <taxon>campanulids</taxon>
        <taxon>Asterales</taxon>
        <taxon>Asteraceae</taxon>
        <taxon>Asteroideae</taxon>
        <taxon>Anthemideae</taxon>
        <taxon>Anthemidinae</taxon>
        <taxon>Tanacetum</taxon>
    </lineage>
</organism>
<accession>A0A699KB84</accession>
<sequence length="310" mass="34599">MRMVGKGFSRNITPLFPIMVVQSQLGEGSAIPTDPQHTPTILQSSSSQPQKTQKHRKSRRKVTEVPQPIDSIENVTDEAVYKVLDDSLVRATTTASSLKAEQDSGNINKTKSKATPNESSSQGTNLGGGPRCQDTMGDTIAQTRVLDLEKTKTTQALKIDSLKRRVKKLEKKQRLRTHKLKRLYKVGLSARVESSDDNEDLGDDASKQERKIHDIDVDEDITLVNDQDDEQIIDATTATILVDEVSLAQALAELKHTKPKAKGIVFHEPEEPMKLQKKDQIMLDEEVALKLQAELQAEFDKEQRLARKKA</sequence>
<feature type="region of interest" description="Disordered" evidence="1">
    <location>
        <begin position="27"/>
        <end position="66"/>
    </location>
</feature>
<evidence type="ECO:0000256" key="1">
    <source>
        <dbReference type="SAM" id="MobiDB-lite"/>
    </source>
</evidence>
<proteinExistence type="predicted"/>
<gene>
    <name evidence="2" type="ORF">Tci_653597</name>
</gene>
<comment type="caution">
    <text evidence="2">The sequence shown here is derived from an EMBL/GenBank/DDBJ whole genome shotgun (WGS) entry which is preliminary data.</text>
</comment>
<feature type="region of interest" description="Disordered" evidence="1">
    <location>
        <begin position="94"/>
        <end position="136"/>
    </location>
</feature>
<dbReference type="AlphaFoldDB" id="A0A699KB84"/>
<evidence type="ECO:0000313" key="2">
    <source>
        <dbReference type="EMBL" id="GFA81625.1"/>
    </source>
</evidence>
<reference evidence="2" key="1">
    <citation type="journal article" date="2019" name="Sci. Rep.">
        <title>Draft genome of Tanacetum cinerariifolium, the natural source of mosquito coil.</title>
        <authorList>
            <person name="Yamashiro T."/>
            <person name="Shiraishi A."/>
            <person name="Satake H."/>
            <person name="Nakayama K."/>
        </authorList>
    </citation>
    <scope>NUCLEOTIDE SEQUENCE</scope>
</reference>
<name>A0A699KB84_TANCI</name>
<protein>
    <submittedName>
        <fullName evidence="2">Uncharacterized protein</fullName>
    </submittedName>
</protein>
<feature type="compositionally biased region" description="Polar residues" evidence="1">
    <location>
        <begin position="94"/>
        <end position="124"/>
    </location>
</feature>